<feature type="binding site" evidence="9">
    <location>
        <position position="267"/>
    </location>
    <ligand>
        <name>O2</name>
        <dbReference type="ChEBI" id="CHEBI:15379"/>
    </ligand>
</feature>
<dbReference type="Pfam" id="PF01014">
    <property type="entry name" value="Uricase"/>
    <property type="match status" value="2"/>
</dbReference>
<feature type="binding site" evidence="9">
    <location>
        <position position="241"/>
    </location>
    <ligand>
        <name>5-hydroxyisourate</name>
        <dbReference type="ChEBI" id="CHEBI:18072"/>
    </ligand>
</feature>
<feature type="binding site" evidence="9">
    <location>
        <position position="267"/>
    </location>
    <ligand>
        <name>urate</name>
        <dbReference type="ChEBI" id="CHEBI:17775"/>
    </ligand>
</feature>
<dbReference type="EMBL" id="LGRN01000082">
    <property type="protein sequence ID" value="OJD17042.1"/>
    <property type="molecule type" value="Genomic_DNA"/>
</dbReference>
<dbReference type="UniPathway" id="UPA00394">
    <property type="reaction ID" value="UER00650"/>
</dbReference>
<dbReference type="PROSITE" id="PS00366">
    <property type="entry name" value="URICASE"/>
    <property type="match status" value="1"/>
</dbReference>
<evidence type="ECO:0000256" key="8">
    <source>
        <dbReference type="PIRSR" id="PIRSR000241-1"/>
    </source>
</evidence>
<dbReference type="InterPro" id="IPR019842">
    <property type="entry name" value="Uricase_CS"/>
</dbReference>
<evidence type="ECO:0000256" key="6">
    <source>
        <dbReference type="ARBA" id="ARBA00023140"/>
    </source>
</evidence>
<dbReference type="VEuPathDB" id="FungiDB:AJ78_02837"/>
<dbReference type="PANTHER" id="PTHR42874:SF1">
    <property type="entry name" value="URICASE"/>
    <property type="match status" value="1"/>
</dbReference>
<evidence type="ECO:0000256" key="9">
    <source>
        <dbReference type="PIRSR" id="PIRSR000241-2"/>
    </source>
</evidence>
<dbReference type="AlphaFoldDB" id="A0A1J9PME1"/>
<proteinExistence type="inferred from homology"/>
<evidence type="ECO:0000256" key="10">
    <source>
        <dbReference type="RuleBase" id="RU004455"/>
    </source>
</evidence>
<evidence type="ECO:0000256" key="1">
    <source>
        <dbReference type="ARBA" id="ARBA00004275"/>
    </source>
</evidence>
<dbReference type="Gene3D" id="3.10.270.10">
    <property type="entry name" value="Urate Oxidase"/>
    <property type="match status" value="1"/>
</dbReference>
<feature type="binding site" evidence="9">
    <location>
        <position position="240"/>
    </location>
    <ligand>
        <name>5-hydroxyisourate</name>
        <dbReference type="ChEBI" id="CHEBI:18072"/>
    </ligand>
</feature>
<comment type="function">
    <text evidence="7 10">Catalyzes the oxidation of uric acid to 5-hydroxyisourate, which is further processed to form (S)-allantoin.</text>
</comment>
<gene>
    <name evidence="11" type="ORF">AJ78_02837</name>
</gene>
<feature type="active site" description="Charge relay system" evidence="8">
    <location>
        <position position="59"/>
    </location>
</feature>
<feature type="binding site" evidence="9">
    <location>
        <position position="189"/>
    </location>
    <ligand>
        <name>urate</name>
        <dbReference type="ChEBI" id="CHEBI:17775"/>
    </ligand>
</feature>
<evidence type="ECO:0000256" key="3">
    <source>
        <dbReference type="ARBA" id="ARBA00009760"/>
    </source>
</evidence>
<dbReference type="CDD" id="cd00445">
    <property type="entry name" value="Uricase"/>
    <property type="match status" value="1"/>
</dbReference>
<dbReference type="GO" id="GO:0004846">
    <property type="term" value="F:urate oxidase activity"/>
    <property type="evidence" value="ECO:0007669"/>
    <property type="project" value="UniProtKB-EC"/>
</dbReference>
<dbReference type="OrthoDB" id="9992118at2759"/>
<dbReference type="EC" id="1.7.3.3" evidence="7 10"/>
<feature type="binding site" evidence="9">
    <location>
        <position position="267"/>
    </location>
    <ligand>
        <name>5-hydroxyisourate</name>
        <dbReference type="ChEBI" id="CHEBI:18072"/>
    </ligand>
</feature>
<comment type="similarity">
    <text evidence="3 7 10">Belongs to the uricase family.</text>
</comment>
<dbReference type="Proteomes" id="UP000182235">
    <property type="component" value="Unassembled WGS sequence"/>
</dbReference>
<keyword evidence="6 7" id="KW-0576">Peroxisome</keyword>
<dbReference type="PIRSF" id="PIRSF000241">
    <property type="entry name" value="Urate_oxidase"/>
    <property type="match status" value="1"/>
</dbReference>
<keyword evidence="5 7" id="KW-0560">Oxidoreductase</keyword>
<dbReference type="PANTHER" id="PTHR42874">
    <property type="entry name" value="URICASE"/>
    <property type="match status" value="1"/>
</dbReference>
<feature type="active site" description="Charge relay system" evidence="8">
    <location>
        <position position="269"/>
    </location>
</feature>
<name>A0A1J9PME1_9EURO</name>
<comment type="pathway">
    <text evidence="2 7">Purine metabolism; urate degradation; (S)-allantoin from urate: step 1/3.</text>
</comment>
<evidence type="ECO:0000313" key="12">
    <source>
        <dbReference type="Proteomes" id="UP000182235"/>
    </source>
</evidence>
<feature type="active site" description="Charge relay system" evidence="8">
    <location>
        <position position="12"/>
    </location>
</feature>
<comment type="catalytic activity">
    <reaction evidence="7 10">
        <text>urate + O2 + H2O = 5-hydroxyisourate + H2O2</text>
        <dbReference type="Rhea" id="RHEA:21368"/>
        <dbReference type="ChEBI" id="CHEBI:15377"/>
        <dbReference type="ChEBI" id="CHEBI:15379"/>
        <dbReference type="ChEBI" id="CHEBI:16240"/>
        <dbReference type="ChEBI" id="CHEBI:17775"/>
        <dbReference type="ChEBI" id="CHEBI:18072"/>
        <dbReference type="EC" id="1.7.3.3"/>
    </reaction>
</comment>
<feature type="binding site" evidence="9">
    <location>
        <position position="240"/>
    </location>
    <ligand>
        <name>urate</name>
        <dbReference type="ChEBI" id="CHEBI:17775"/>
    </ligand>
</feature>
<evidence type="ECO:0000313" key="11">
    <source>
        <dbReference type="EMBL" id="OJD17042.1"/>
    </source>
</evidence>
<feature type="binding site" evidence="9">
    <location>
        <position position="60"/>
    </location>
    <ligand>
        <name>5-hydroxyisourate</name>
        <dbReference type="ChEBI" id="CHEBI:18072"/>
    </ligand>
</feature>
<comment type="subcellular location">
    <subcellularLocation>
        <location evidence="1 7">Peroxisome</location>
    </subcellularLocation>
</comment>
<dbReference type="GO" id="GO:0019628">
    <property type="term" value="P:urate catabolic process"/>
    <property type="evidence" value="ECO:0007669"/>
    <property type="project" value="UniProtKB-UniPathway"/>
</dbReference>
<dbReference type="GO" id="GO:0006145">
    <property type="term" value="P:purine nucleobase catabolic process"/>
    <property type="evidence" value="ECO:0007669"/>
    <property type="project" value="TreeGrafter"/>
</dbReference>
<keyword evidence="4 7" id="KW-0659">Purine metabolism</keyword>
<dbReference type="InterPro" id="IPR002042">
    <property type="entry name" value="Uricase"/>
</dbReference>
<reference evidence="11 12" key="1">
    <citation type="submission" date="2015-07" db="EMBL/GenBank/DDBJ databases">
        <title>Emmonsia species relationships and genome sequence.</title>
        <authorList>
            <consortium name="The Broad Institute Genomics Platform"/>
            <person name="Cuomo C.A."/>
            <person name="Munoz J.F."/>
            <person name="Imamovic A."/>
            <person name="Priest M.E."/>
            <person name="Young S."/>
            <person name="Clay O.K."/>
            <person name="McEwen J.G."/>
        </authorList>
    </citation>
    <scope>NUCLEOTIDE SEQUENCE [LARGE SCALE GENOMIC DNA]</scope>
    <source>
        <strain evidence="11 12">UAMH 9510</strain>
    </source>
</reference>
<dbReference type="GO" id="GO:0005777">
    <property type="term" value="C:peroxisome"/>
    <property type="evidence" value="ECO:0007669"/>
    <property type="project" value="UniProtKB-SubCell"/>
</dbReference>
<evidence type="ECO:0000256" key="7">
    <source>
        <dbReference type="PIRNR" id="PIRNR000241"/>
    </source>
</evidence>
<evidence type="ECO:0000256" key="2">
    <source>
        <dbReference type="ARBA" id="ARBA00004831"/>
    </source>
</evidence>
<keyword evidence="12" id="KW-1185">Reference proteome</keyword>
<feature type="binding site" evidence="9">
    <location>
        <position position="172"/>
    </location>
    <ligand>
        <name>5-hydroxyisourate</name>
        <dbReference type="ChEBI" id="CHEBI:18072"/>
    </ligand>
</feature>
<protein>
    <recommendedName>
        <fullName evidence="7 10">Uricase</fullName>
        <ecNumber evidence="7 10">1.7.3.3</ecNumber>
    </recommendedName>
    <alternativeName>
        <fullName evidence="7">Urate oxidase</fullName>
    </alternativeName>
</protein>
<comment type="caution">
    <text evidence="11">The sequence shown here is derived from an EMBL/GenBank/DDBJ whole genome shotgun (WGS) entry which is preliminary data.</text>
</comment>
<feature type="binding site" evidence="9">
    <location>
        <position position="241"/>
    </location>
    <ligand>
        <name>urate</name>
        <dbReference type="ChEBI" id="CHEBI:17775"/>
    </ligand>
</feature>
<feature type="binding site" evidence="9">
    <location>
        <position position="60"/>
    </location>
    <ligand>
        <name>urate</name>
        <dbReference type="ChEBI" id="CHEBI:17775"/>
    </ligand>
</feature>
<dbReference type="FunFam" id="3.10.270.10:FF:000001">
    <property type="entry name" value="Uricase"/>
    <property type="match status" value="1"/>
</dbReference>
<sequence>MTSRLAAARYGKDNVRVYKVHRNHEKGVHTVVEMTVCVLLEGDIETSYTKADNSVVVATDSMKNTVYIMAKLHPITPPELFAAILGSHFTTTYAHIHTAHINIITHRWTRMTIDGKPHPHSFLRDGTETRNVAATVTDGNSSDNNNNNPPASITLTSSIANLSVLKSTNSQFHTFVRDEYTTLPNTWDRVLSTDVDASWTWSAFPSIDAVKRHIPKFDETWRAAREITLRTFAQDNSASVQNSMYKMAEQILAVQPLLTSVEYSLPNKHYFELDLSWHKGLKNTGKDAEVYVPQSGPNGLIKCTVARAGEDRQETPKL</sequence>
<feature type="binding site" evidence="9">
    <location>
        <position position="172"/>
    </location>
    <ligand>
        <name>urate</name>
        <dbReference type="ChEBI" id="CHEBI:17775"/>
    </ligand>
</feature>
<dbReference type="PRINTS" id="PR00093">
    <property type="entry name" value="URICASE"/>
</dbReference>
<organism evidence="11 12">
    <name type="scientific">Emergomyces pasteurianus Ep9510</name>
    <dbReference type="NCBI Taxonomy" id="1447872"/>
    <lineage>
        <taxon>Eukaryota</taxon>
        <taxon>Fungi</taxon>
        <taxon>Dikarya</taxon>
        <taxon>Ascomycota</taxon>
        <taxon>Pezizomycotina</taxon>
        <taxon>Eurotiomycetes</taxon>
        <taxon>Eurotiomycetidae</taxon>
        <taxon>Onygenales</taxon>
        <taxon>Ajellomycetaceae</taxon>
        <taxon>Emergomyces</taxon>
    </lineage>
</organism>
<evidence type="ECO:0000256" key="5">
    <source>
        <dbReference type="ARBA" id="ARBA00023002"/>
    </source>
</evidence>
<feature type="binding site" evidence="9">
    <location>
        <position position="59"/>
    </location>
    <ligand>
        <name>urate</name>
        <dbReference type="ChEBI" id="CHEBI:17775"/>
    </ligand>
</feature>
<dbReference type="STRING" id="1447872.A0A1J9PME1"/>
<evidence type="ECO:0000256" key="4">
    <source>
        <dbReference type="ARBA" id="ARBA00022631"/>
    </source>
</evidence>
<feature type="binding site" evidence="9">
    <location>
        <position position="189"/>
    </location>
    <ligand>
        <name>5-hydroxyisourate</name>
        <dbReference type="ChEBI" id="CHEBI:18072"/>
    </ligand>
</feature>
<dbReference type="SUPFAM" id="SSF55620">
    <property type="entry name" value="Tetrahydrobiopterin biosynthesis enzymes-like"/>
    <property type="match status" value="2"/>
</dbReference>
<accession>A0A1J9PME1</accession>
<dbReference type="NCBIfam" id="TIGR03383">
    <property type="entry name" value="urate_oxi"/>
    <property type="match status" value="1"/>
</dbReference>